<comment type="caution">
    <text evidence="2">The sequence shown here is derived from an EMBL/GenBank/DDBJ whole genome shotgun (WGS) entry which is preliminary data.</text>
</comment>
<proteinExistence type="predicted"/>
<accession>A0ABQ7SWY5</accession>
<protein>
    <submittedName>
        <fullName evidence="2">Uncharacterized protein</fullName>
    </submittedName>
</protein>
<gene>
    <name evidence="2" type="ORF">JD844_023531</name>
</gene>
<evidence type="ECO:0000256" key="1">
    <source>
        <dbReference type="SAM" id="MobiDB-lite"/>
    </source>
</evidence>
<evidence type="ECO:0000313" key="3">
    <source>
        <dbReference type="Proteomes" id="UP000826234"/>
    </source>
</evidence>
<name>A0ABQ7SWY5_PHRPL</name>
<reference evidence="2 3" key="1">
    <citation type="journal article" date="2022" name="Gigascience">
        <title>A chromosome-level genome assembly and annotation of the desert horned lizard, Phrynosoma platyrhinos, provides insight into chromosomal rearrangements among reptiles.</title>
        <authorList>
            <person name="Koochekian N."/>
            <person name="Ascanio A."/>
            <person name="Farleigh K."/>
            <person name="Card D.C."/>
            <person name="Schield D.R."/>
            <person name="Castoe T.A."/>
            <person name="Jezkova T."/>
        </authorList>
    </citation>
    <scope>NUCLEOTIDE SEQUENCE [LARGE SCALE GENOMIC DNA]</scope>
    <source>
        <strain evidence="2">NK-2021</strain>
    </source>
</reference>
<sequence>MQNWISMIMRKRRKNYHKQIPWFRMQPLPIVVALLSSSICTEQQYSHISNAKEEDEEQRSAPLESVPSIFDSIQPAGEIKKAKMGKITSKGVIPKMESSKKWRKLPYSPQWVSMLDVAQKILDEEDRAKKKQKESKKKGECTQADETIGEGKKEDKGEPFAELCDVKGIQANTMQDLQPLPEQLPSPGTSNLRVEKEILTSHEIEDIIQEIVAIRAKEKLSEEAMPVVFQDVSSISPYKTHYHRERRMPY</sequence>
<organism evidence="2 3">
    <name type="scientific">Phrynosoma platyrhinos</name>
    <name type="common">Desert horned lizard</name>
    <dbReference type="NCBI Taxonomy" id="52577"/>
    <lineage>
        <taxon>Eukaryota</taxon>
        <taxon>Metazoa</taxon>
        <taxon>Chordata</taxon>
        <taxon>Craniata</taxon>
        <taxon>Vertebrata</taxon>
        <taxon>Euteleostomi</taxon>
        <taxon>Lepidosauria</taxon>
        <taxon>Squamata</taxon>
        <taxon>Bifurcata</taxon>
        <taxon>Unidentata</taxon>
        <taxon>Episquamata</taxon>
        <taxon>Toxicofera</taxon>
        <taxon>Iguania</taxon>
        <taxon>Phrynosomatidae</taxon>
        <taxon>Phrynosomatinae</taxon>
        <taxon>Phrynosoma</taxon>
    </lineage>
</organism>
<feature type="region of interest" description="Disordered" evidence="1">
    <location>
        <begin position="128"/>
        <end position="156"/>
    </location>
</feature>
<keyword evidence="3" id="KW-1185">Reference proteome</keyword>
<dbReference type="EMBL" id="JAIPUX010003289">
    <property type="protein sequence ID" value="KAH0621856.1"/>
    <property type="molecule type" value="Genomic_DNA"/>
</dbReference>
<evidence type="ECO:0000313" key="2">
    <source>
        <dbReference type="EMBL" id="KAH0621856.1"/>
    </source>
</evidence>
<dbReference type="Proteomes" id="UP000826234">
    <property type="component" value="Unassembled WGS sequence"/>
</dbReference>